<dbReference type="OrthoDB" id="9972728at2759"/>
<keyword evidence="6" id="KW-1185">Reference proteome</keyword>
<organism evidence="5 6">
    <name type="scientific">Leptobrachium leishanense</name>
    <name type="common">Leishan spiny toad</name>
    <dbReference type="NCBI Taxonomy" id="445787"/>
    <lineage>
        <taxon>Eukaryota</taxon>
        <taxon>Metazoa</taxon>
        <taxon>Chordata</taxon>
        <taxon>Craniata</taxon>
        <taxon>Vertebrata</taxon>
        <taxon>Euteleostomi</taxon>
        <taxon>Amphibia</taxon>
        <taxon>Batrachia</taxon>
        <taxon>Anura</taxon>
        <taxon>Pelobatoidea</taxon>
        <taxon>Megophryidae</taxon>
        <taxon>Leptobrachium</taxon>
    </lineage>
</organism>
<dbReference type="AlphaFoldDB" id="A0A8C5QJ75"/>
<evidence type="ECO:0000256" key="3">
    <source>
        <dbReference type="ARBA" id="ARBA00023274"/>
    </source>
</evidence>
<sequence length="153" mass="18140">MPCAALTRTHDDLQRPITPVYSPQTLEEIKRVQLQKYYKAPEDERRNIECNPYNVFHQALSNCQPIIGLTSVVKSGKSYQVPTPLTDNRRRFLAMKWMITECRENKHRRTLMYEKLSQALLEAFHGEGQVIKKKHELHKMAESNRAFAHFRWW</sequence>
<reference evidence="5" key="2">
    <citation type="submission" date="2025-09" db="UniProtKB">
        <authorList>
            <consortium name="Ensembl"/>
        </authorList>
    </citation>
    <scope>IDENTIFICATION</scope>
</reference>
<evidence type="ECO:0000313" key="6">
    <source>
        <dbReference type="Proteomes" id="UP000694569"/>
    </source>
</evidence>
<reference evidence="5" key="1">
    <citation type="submission" date="2025-08" db="UniProtKB">
        <authorList>
            <consortium name="Ensembl"/>
        </authorList>
    </citation>
    <scope>IDENTIFICATION</scope>
</reference>
<dbReference type="InterPro" id="IPR023798">
    <property type="entry name" value="Ribosomal_uS7_dom"/>
</dbReference>
<dbReference type="PIRSF" id="PIRSF002122">
    <property type="entry name" value="RPS7p_RPS7a_RPS5e_RPS7o"/>
    <property type="match status" value="1"/>
</dbReference>
<dbReference type="Pfam" id="PF00177">
    <property type="entry name" value="Ribosomal_S7"/>
    <property type="match status" value="1"/>
</dbReference>
<comment type="similarity">
    <text evidence="1">Belongs to the universal ribosomal protein uS7 family.</text>
</comment>
<dbReference type="InterPro" id="IPR000235">
    <property type="entry name" value="Ribosomal_uS7"/>
</dbReference>
<accession>A0A8C5QJ75</accession>
<evidence type="ECO:0000256" key="2">
    <source>
        <dbReference type="ARBA" id="ARBA00022980"/>
    </source>
</evidence>
<gene>
    <name evidence="5" type="primary">MRPS7</name>
</gene>
<dbReference type="Ensembl" id="ENSLLET00000040621.1">
    <property type="protein sequence ID" value="ENSLLEP00000039063.1"/>
    <property type="gene ID" value="ENSLLEG00000024797.1"/>
</dbReference>
<dbReference type="SUPFAM" id="SSF47973">
    <property type="entry name" value="Ribosomal protein S7"/>
    <property type="match status" value="1"/>
</dbReference>
<dbReference type="GO" id="GO:0006412">
    <property type="term" value="P:translation"/>
    <property type="evidence" value="ECO:0007669"/>
    <property type="project" value="InterPro"/>
</dbReference>
<protein>
    <submittedName>
        <fullName evidence="5">Mitochondrial ribosomal protein S7</fullName>
    </submittedName>
</protein>
<dbReference type="GeneTree" id="ENSGT00390000014620"/>
<feature type="domain" description="Small ribosomal subunit protein uS7" evidence="4">
    <location>
        <begin position="38"/>
        <end position="145"/>
    </location>
</feature>
<name>A0A8C5QJ75_9ANUR</name>
<dbReference type="GO" id="GO:1990904">
    <property type="term" value="C:ribonucleoprotein complex"/>
    <property type="evidence" value="ECO:0007669"/>
    <property type="project" value="UniProtKB-KW"/>
</dbReference>
<evidence type="ECO:0000256" key="1">
    <source>
        <dbReference type="ARBA" id="ARBA00007151"/>
    </source>
</evidence>
<evidence type="ECO:0000313" key="5">
    <source>
        <dbReference type="Ensembl" id="ENSLLEP00000039063.1"/>
    </source>
</evidence>
<dbReference type="GO" id="GO:0005840">
    <property type="term" value="C:ribosome"/>
    <property type="evidence" value="ECO:0007669"/>
    <property type="project" value="UniProtKB-KW"/>
</dbReference>
<evidence type="ECO:0000259" key="4">
    <source>
        <dbReference type="Pfam" id="PF00177"/>
    </source>
</evidence>
<keyword evidence="2" id="KW-0689">Ribosomal protein</keyword>
<dbReference type="Gene3D" id="1.10.455.10">
    <property type="entry name" value="Ribosomal protein S7 domain"/>
    <property type="match status" value="1"/>
</dbReference>
<dbReference type="PANTHER" id="PTHR11205">
    <property type="entry name" value="RIBOSOMAL PROTEIN S7"/>
    <property type="match status" value="1"/>
</dbReference>
<keyword evidence="3" id="KW-0687">Ribonucleoprotein</keyword>
<dbReference type="Proteomes" id="UP000694569">
    <property type="component" value="Unplaced"/>
</dbReference>
<proteinExistence type="inferred from homology"/>
<dbReference type="InterPro" id="IPR036823">
    <property type="entry name" value="Ribosomal_uS7_dom_sf"/>
</dbReference>